<evidence type="ECO:0000313" key="2">
    <source>
        <dbReference type="EMBL" id="POM69436.1"/>
    </source>
</evidence>
<dbReference type="OrthoDB" id="118123at2759"/>
<evidence type="ECO:0000256" key="1">
    <source>
        <dbReference type="SAM" id="MobiDB-lite"/>
    </source>
</evidence>
<organism evidence="2 3">
    <name type="scientific">Phytophthora palmivora</name>
    <dbReference type="NCBI Taxonomy" id="4796"/>
    <lineage>
        <taxon>Eukaryota</taxon>
        <taxon>Sar</taxon>
        <taxon>Stramenopiles</taxon>
        <taxon>Oomycota</taxon>
        <taxon>Peronosporomycetes</taxon>
        <taxon>Peronosporales</taxon>
        <taxon>Peronosporaceae</taxon>
        <taxon>Phytophthora</taxon>
    </lineage>
</organism>
<dbReference type="EMBL" id="NCKW01007868">
    <property type="protein sequence ID" value="POM69436.1"/>
    <property type="molecule type" value="Genomic_DNA"/>
</dbReference>
<keyword evidence="3" id="KW-1185">Reference proteome</keyword>
<gene>
    <name evidence="2" type="ORF">PHPALM_14281</name>
</gene>
<dbReference type="AlphaFoldDB" id="A0A2P4XV77"/>
<evidence type="ECO:0000313" key="3">
    <source>
        <dbReference type="Proteomes" id="UP000237271"/>
    </source>
</evidence>
<proteinExistence type="predicted"/>
<dbReference type="Proteomes" id="UP000237271">
    <property type="component" value="Unassembled WGS sequence"/>
</dbReference>
<feature type="region of interest" description="Disordered" evidence="1">
    <location>
        <begin position="55"/>
        <end position="74"/>
    </location>
</feature>
<comment type="caution">
    <text evidence="2">The sequence shown here is derived from an EMBL/GenBank/DDBJ whole genome shotgun (WGS) entry which is preliminary data.</text>
</comment>
<name>A0A2P4XV77_9STRA</name>
<sequence length="219" mass="25071">MARLLTFWVNGKFSLFRNRLAAIGIRASSEVKAQFTRSDVKLAALRDPQYLLTTAASSGKQRRQDRSQRVPKQNTGFIPPAVFLNLPTADAGRRLCLKYLSNDDCKVTKSAHVHFRPNYLVDKAQAHVSEKWNGLAAHESKYKASQAVQHERFMTTLRTVRKQHQRSIIEHCRCLAVEYNLEFPTTDPVNVDHIDQKIRAQTRIFFRFTVFGSQPGIND</sequence>
<reference evidence="2 3" key="1">
    <citation type="journal article" date="2017" name="Genome Biol. Evol.">
        <title>Phytophthora megakarya and P. palmivora, closely related causal agents of cacao black pod rot, underwent increases in genome sizes and gene numbers by different mechanisms.</title>
        <authorList>
            <person name="Ali S.S."/>
            <person name="Shao J."/>
            <person name="Lary D.J."/>
            <person name="Kronmiller B."/>
            <person name="Shen D."/>
            <person name="Strem M.D."/>
            <person name="Amoako-Attah I."/>
            <person name="Akrofi A.Y."/>
            <person name="Begoude B.A."/>
            <person name="Ten Hoopen G.M."/>
            <person name="Coulibaly K."/>
            <person name="Kebe B.I."/>
            <person name="Melnick R.L."/>
            <person name="Guiltinan M.J."/>
            <person name="Tyler B.M."/>
            <person name="Meinhardt L.W."/>
            <person name="Bailey B.A."/>
        </authorList>
    </citation>
    <scope>NUCLEOTIDE SEQUENCE [LARGE SCALE GENOMIC DNA]</scope>
    <source>
        <strain evidence="3">sbr112.9</strain>
    </source>
</reference>
<accession>A0A2P4XV77</accession>
<protein>
    <submittedName>
        <fullName evidence="2">Uncharacterized protein</fullName>
    </submittedName>
</protein>